<dbReference type="RefSeq" id="WP_160096422.1">
    <property type="nucleotide sequence ID" value="NZ_FWXV01000001.1"/>
</dbReference>
<dbReference type="EMBL" id="FWXV01000001">
    <property type="protein sequence ID" value="SMC74646.1"/>
    <property type="molecule type" value="Genomic_DNA"/>
</dbReference>
<evidence type="ECO:0000313" key="2">
    <source>
        <dbReference type="EMBL" id="SMC74646.1"/>
    </source>
</evidence>
<feature type="domain" description="Bacterial transcriptional activator" evidence="1">
    <location>
        <begin position="98"/>
        <end position="228"/>
    </location>
</feature>
<dbReference type="GO" id="GO:0003677">
    <property type="term" value="F:DNA binding"/>
    <property type="evidence" value="ECO:0007669"/>
    <property type="project" value="InterPro"/>
</dbReference>
<reference evidence="2 3" key="1">
    <citation type="submission" date="2017-04" db="EMBL/GenBank/DDBJ databases">
        <authorList>
            <person name="Afonso C.L."/>
            <person name="Miller P.J."/>
            <person name="Scott M.A."/>
            <person name="Spackman E."/>
            <person name="Goraichik I."/>
            <person name="Dimitrov K.M."/>
            <person name="Suarez D.L."/>
            <person name="Swayne D.E."/>
        </authorList>
    </citation>
    <scope>NUCLEOTIDE SEQUENCE [LARGE SCALE GENOMIC DNA]</scope>
    <source>
        <strain evidence="2 3">DSM 43828</strain>
    </source>
</reference>
<name>A0A1Y5X6G6_KIBAR</name>
<dbReference type="SMART" id="SM01043">
    <property type="entry name" value="BTAD"/>
    <property type="match status" value="1"/>
</dbReference>
<dbReference type="SUPFAM" id="SSF48452">
    <property type="entry name" value="TPR-like"/>
    <property type="match status" value="1"/>
</dbReference>
<dbReference type="InterPro" id="IPR036388">
    <property type="entry name" value="WH-like_DNA-bd_sf"/>
</dbReference>
<keyword evidence="3" id="KW-1185">Reference proteome</keyword>
<dbReference type="OrthoDB" id="134985at2"/>
<dbReference type="PANTHER" id="PTHR35807:SF2">
    <property type="entry name" value="TRANSCRIPTIONAL ACTIVATOR DOMAIN"/>
    <property type="match status" value="1"/>
</dbReference>
<dbReference type="InterPro" id="IPR011990">
    <property type="entry name" value="TPR-like_helical_dom_sf"/>
</dbReference>
<dbReference type="InterPro" id="IPR005158">
    <property type="entry name" value="BTAD"/>
</dbReference>
<protein>
    <submittedName>
        <fullName evidence="2">Transcriptional regulatory protein, C terminal</fullName>
    </submittedName>
</protein>
<dbReference type="Pfam" id="PF03704">
    <property type="entry name" value="BTAD"/>
    <property type="match status" value="1"/>
</dbReference>
<gene>
    <name evidence="2" type="ORF">SAMN05661093_01872</name>
</gene>
<dbReference type="AlphaFoldDB" id="A0A1Y5X6G6"/>
<dbReference type="SUPFAM" id="SSF46894">
    <property type="entry name" value="C-terminal effector domain of the bipartite response regulators"/>
    <property type="match status" value="1"/>
</dbReference>
<sequence>MEIRCLGEFSFVIDGRPVRTWRAGKARSLFQYLLVNRDRFASGNRLCEVLWPGRAVSPRSSSLKVAMHAVRKILAAHQGFTIEHENGHYRLTARDVVIDFEQLARYANTGQHQRVAELYTGDFLPGDHADWVVEHREWCKTLVLHSLRQISTEALRDNDYSRVIEASKRMVEIDPCAEGAYQTLMIMHARLGHLGRVHGWYRLCARRLRTELDVQPTRLTRRILAGAMRGDLRAAAA</sequence>
<dbReference type="Gene3D" id="1.25.40.10">
    <property type="entry name" value="Tetratricopeptide repeat domain"/>
    <property type="match status" value="1"/>
</dbReference>
<dbReference type="Gene3D" id="1.10.10.10">
    <property type="entry name" value="Winged helix-like DNA-binding domain superfamily/Winged helix DNA-binding domain"/>
    <property type="match status" value="1"/>
</dbReference>
<dbReference type="GO" id="GO:0006355">
    <property type="term" value="P:regulation of DNA-templated transcription"/>
    <property type="evidence" value="ECO:0007669"/>
    <property type="project" value="InterPro"/>
</dbReference>
<dbReference type="PANTHER" id="PTHR35807">
    <property type="entry name" value="TRANSCRIPTIONAL REGULATOR REDD-RELATED"/>
    <property type="match status" value="1"/>
</dbReference>
<evidence type="ECO:0000259" key="1">
    <source>
        <dbReference type="SMART" id="SM01043"/>
    </source>
</evidence>
<proteinExistence type="predicted"/>
<evidence type="ECO:0000313" key="3">
    <source>
        <dbReference type="Proteomes" id="UP000192674"/>
    </source>
</evidence>
<accession>A0A1Y5X6G6</accession>
<dbReference type="Proteomes" id="UP000192674">
    <property type="component" value="Unassembled WGS sequence"/>
</dbReference>
<dbReference type="InterPro" id="IPR051677">
    <property type="entry name" value="AfsR-DnrI-RedD_regulator"/>
</dbReference>
<dbReference type="InterPro" id="IPR016032">
    <property type="entry name" value="Sig_transdc_resp-reg_C-effctor"/>
</dbReference>
<organism evidence="2 3">
    <name type="scientific">Kibdelosporangium aridum</name>
    <dbReference type="NCBI Taxonomy" id="2030"/>
    <lineage>
        <taxon>Bacteria</taxon>
        <taxon>Bacillati</taxon>
        <taxon>Actinomycetota</taxon>
        <taxon>Actinomycetes</taxon>
        <taxon>Pseudonocardiales</taxon>
        <taxon>Pseudonocardiaceae</taxon>
        <taxon>Kibdelosporangium</taxon>
    </lineage>
</organism>